<keyword evidence="3" id="KW-0597">Phosphoprotein</keyword>
<evidence type="ECO:0000256" key="3">
    <source>
        <dbReference type="ARBA" id="ARBA00022553"/>
    </source>
</evidence>
<comment type="catalytic activity">
    <reaction evidence="15">
        <text>L-threonyl-[protein] + ATP = O-phospho-L-threonyl-[protein] + ADP + H(+)</text>
        <dbReference type="Rhea" id="RHEA:46608"/>
        <dbReference type="Rhea" id="RHEA-COMP:11060"/>
        <dbReference type="Rhea" id="RHEA-COMP:11605"/>
        <dbReference type="ChEBI" id="CHEBI:15378"/>
        <dbReference type="ChEBI" id="CHEBI:30013"/>
        <dbReference type="ChEBI" id="CHEBI:30616"/>
        <dbReference type="ChEBI" id="CHEBI:61977"/>
        <dbReference type="ChEBI" id="CHEBI:456216"/>
    </reaction>
</comment>
<dbReference type="GO" id="GO:0005509">
    <property type="term" value="F:calcium ion binding"/>
    <property type="evidence" value="ECO:0007669"/>
    <property type="project" value="InterPro"/>
</dbReference>
<evidence type="ECO:0000256" key="16">
    <source>
        <dbReference type="SAM" id="Phobius"/>
    </source>
</evidence>
<evidence type="ECO:0000256" key="12">
    <source>
        <dbReference type="ARBA" id="ARBA00023157"/>
    </source>
</evidence>
<keyword evidence="2" id="KW-0723">Serine/threonine-protein kinase</keyword>
<dbReference type="Pfam" id="PF07714">
    <property type="entry name" value="PK_Tyr_Ser-Thr"/>
    <property type="match status" value="1"/>
</dbReference>
<dbReference type="InterPro" id="IPR011009">
    <property type="entry name" value="Kinase-like_dom_sf"/>
</dbReference>
<proteinExistence type="predicted"/>
<dbReference type="Pfam" id="PF08488">
    <property type="entry name" value="WAK"/>
    <property type="match status" value="1"/>
</dbReference>
<dbReference type="InterPro" id="IPR025287">
    <property type="entry name" value="WAK_GUB"/>
</dbReference>
<evidence type="ECO:0000256" key="15">
    <source>
        <dbReference type="ARBA" id="ARBA00047951"/>
    </source>
</evidence>
<keyword evidence="11 16" id="KW-0472">Membrane</keyword>
<reference evidence="18 19" key="1">
    <citation type="submission" date="2022-03" db="EMBL/GenBank/DDBJ databases">
        <authorList>
            <person name="Nunn A."/>
            <person name="Chopra R."/>
            <person name="Nunn A."/>
            <person name="Contreras Garrido A."/>
        </authorList>
    </citation>
    <scope>NUCLEOTIDE SEQUENCE [LARGE SCALE GENOMIC DNA]</scope>
</reference>
<sequence>MKENKFFDIMDARIRDACKPEQVMAVAKLARRCLNSKGKKRPNMRQVFTELEKICSSPEVKIENDDGVDDEEEEGMSMIHIADSWTIGVTAPASSIVPSSPSLDVEPLSPRPTCTAREATTMRFYSSNYYSLSVLVSLLLIMLILDSKAEALSSSCQSESCGDVKIPYPFGIQEGCYLNELYRIECKNATFPFLIKIDMEVMHISLTEDSSFGSIRVRSPITSVGCSRDGNETGSVLNLKDTPFFLGTRNSLVALGCNSKASLTNIEPIMVGCELSCTGTGTASNEMLPSESIPFFDKTGCSSNALPNTYTPECTKNTAGENRSCNGNGCCRASLPKDFEAQQVIGVRMESSGIHGNSTSRECRVAFLTDEVDYSLSNVTKPQSFFAEGYATVRLGWVLQTKNLSFLNSLSCTNRKEYATYTYSIQHRTSCLCDDITISGTNYASCECNQGYRGNPYLFNGCEDVNECILPIENGGVYCGKRQTCVNVVGGFHCVLDKTLAILIGVGAGFGILVLVGGIWFLRKYLKKRKVTQRKKKFFKRNGGLLLEQQLNTREGNVDKTIIFSSRELEKATENFSDDRILGQGGQGTVYKGMLVDGRTVAVKRSIAVDEDKLEEFINEIVILSQVNHRHVVKLLGCCLETEVPVLVYEFIPNEYYGSSQYTDKSDVYSFGVTLVELITGEKPIITLPGSQEIRGLADYFRAAMKVNKFFDIMDARIRDACKPEQVMAVAKLARRCLNSKGKKRPYMREVFTELEKICSSQEDSLVKIGTDDADDEEEVGMNMIEIADVPTTGVTAPAFSVVTSLSSSDVKPLFPRPTCTW</sequence>
<feature type="transmembrane region" description="Helical" evidence="16">
    <location>
        <begin position="127"/>
        <end position="145"/>
    </location>
</feature>
<evidence type="ECO:0000256" key="7">
    <source>
        <dbReference type="ARBA" id="ARBA00022741"/>
    </source>
</evidence>
<feature type="domain" description="Protein kinase" evidence="17">
    <location>
        <begin position="576"/>
        <end position="822"/>
    </location>
</feature>
<dbReference type="GO" id="GO:0004674">
    <property type="term" value="F:protein serine/threonine kinase activity"/>
    <property type="evidence" value="ECO:0007669"/>
    <property type="project" value="UniProtKB-KW"/>
</dbReference>
<dbReference type="GO" id="GO:0007166">
    <property type="term" value="P:cell surface receptor signaling pathway"/>
    <property type="evidence" value="ECO:0007669"/>
    <property type="project" value="InterPro"/>
</dbReference>
<keyword evidence="13" id="KW-0325">Glycoprotein</keyword>
<keyword evidence="4" id="KW-0808">Transferase</keyword>
<dbReference type="PANTHER" id="PTHR27005:SF516">
    <property type="entry name" value="PROTEIN KINASE DOMAIN-CONTAINING PROTEIN"/>
    <property type="match status" value="1"/>
</dbReference>
<protein>
    <recommendedName>
        <fullName evidence="17">Protein kinase domain-containing protein</fullName>
    </recommendedName>
</protein>
<evidence type="ECO:0000259" key="17">
    <source>
        <dbReference type="PROSITE" id="PS50011"/>
    </source>
</evidence>
<evidence type="ECO:0000256" key="9">
    <source>
        <dbReference type="ARBA" id="ARBA00022840"/>
    </source>
</evidence>
<keyword evidence="9" id="KW-0067">ATP-binding</keyword>
<dbReference type="SUPFAM" id="SSF56112">
    <property type="entry name" value="Protein kinase-like (PK-like)"/>
    <property type="match status" value="1"/>
</dbReference>
<keyword evidence="6" id="KW-0732">Signal</keyword>
<evidence type="ECO:0000313" key="18">
    <source>
        <dbReference type="EMBL" id="CAH2036822.1"/>
    </source>
</evidence>
<accession>A0AAU9RD24</accession>
<evidence type="ECO:0000256" key="10">
    <source>
        <dbReference type="ARBA" id="ARBA00022989"/>
    </source>
</evidence>
<dbReference type="Gene3D" id="3.30.200.20">
    <property type="entry name" value="Phosphorylase Kinase, domain 1"/>
    <property type="match status" value="1"/>
</dbReference>
<dbReference type="InterPro" id="IPR018097">
    <property type="entry name" value="EGF_Ca-bd_CS"/>
</dbReference>
<dbReference type="PROSITE" id="PS01187">
    <property type="entry name" value="EGF_CA"/>
    <property type="match status" value="1"/>
</dbReference>
<dbReference type="InterPro" id="IPR013695">
    <property type="entry name" value="WAK"/>
</dbReference>
<evidence type="ECO:0000256" key="2">
    <source>
        <dbReference type="ARBA" id="ARBA00022527"/>
    </source>
</evidence>
<dbReference type="Pfam" id="PF13947">
    <property type="entry name" value="GUB_WAK_bind"/>
    <property type="match status" value="1"/>
</dbReference>
<gene>
    <name evidence="18" type="ORF">TAV2_LOCUS1764</name>
</gene>
<keyword evidence="12" id="KW-1015">Disulfide bond</keyword>
<evidence type="ECO:0000256" key="5">
    <source>
        <dbReference type="ARBA" id="ARBA00022692"/>
    </source>
</evidence>
<evidence type="ECO:0000256" key="14">
    <source>
        <dbReference type="ARBA" id="ARBA00047558"/>
    </source>
</evidence>
<dbReference type="Gene3D" id="2.10.25.10">
    <property type="entry name" value="Laminin"/>
    <property type="match status" value="1"/>
</dbReference>
<evidence type="ECO:0000256" key="6">
    <source>
        <dbReference type="ARBA" id="ARBA00022729"/>
    </source>
</evidence>
<dbReference type="GO" id="GO:0005524">
    <property type="term" value="F:ATP binding"/>
    <property type="evidence" value="ECO:0007669"/>
    <property type="project" value="UniProtKB-KW"/>
</dbReference>
<dbReference type="InterPro" id="IPR001245">
    <property type="entry name" value="Ser-Thr/Tyr_kinase_cat_dom"/>
</dbReference>
<dbReference type="PANTHER" id="PTHR27005">
    <property type="entry name" value="WALL-ASSOCIATED RECEPTOR KINASE-LIKE 21"/>
    <property type="match status" value="1"/>
</dbReference>
<organism evidence="18 19">
    <name type="scientific">Thlaspi arvense</name>
    <name type="common">Field penny-cress</name>
    <dbReference type="NCBI Taxonomy" id="13288"/>
    <lineage>
        <taxon>Eukaryota</taxon>
        <taxon>Viridiplantae</taxon>
        <taxon>Streptophyta</taxon>
        <taxon>Embryophyta</taxon>
        <taxon>Tracheophyta</taxon>
        <taxon>Spermatophyta</taxon>
        <taxon>Magnoliopsida</taxon>
        <taxon>eudicotyledons</taxon>
        <taxon>Gunneridae</taxon>
        <taxon>Pentapetalae</taxon>
        <taxon>rosids</taxon>
        <taxon>malvids</taxon>
        <taxon>Brassicales</taxon>
        <taxon>Brassicaceae</taxon>
        <taxon>Thlaspideae</taxon>
        <taxon>Thlaspi</taxon>
    </lineage>
</organism>
<evidence type="ECO:0000256" key="1">
    <source>
        <dbReference type="ARBA" id="ARBA00004479"/>
    </source>
</evidence>
<evidence type="ECO:0000256" key="13">
    <source>
        <dbReference type="ARBA" id="ARBA00023180"/>
    </source>
</evidence>
<keyword evidence="5 16" id="KW-0812">Transmembrane</keyword>
<dbReference type="PROSITE" id="PS50011">
    <property type="entry name" value="PROTEIN_KINASE_DOM"/>
    <property type="match status" value="1"/>
</dbReference>
<dbReference type="FunFam" id="3.30.200.20:FF:000043">
    <property type="entry name" value="Wall-associated receptor kinase 2"/>
    <property type="match status" value="1"/>
</dbReference>
<evidence type="ECO:0000256" key="8">
    <source>
        <dbReference type="ARBA" id="ARBA00022777"/>
    </source>
</evidence>
<evidence type="ECO:0000256" key="4">
    <source>
        <dbReference type="ARBA" id="ARBA00022679"/>
    </source>
</evidence>
<evidence type="ECO:0000313" key="19">
    <source>
        <dbReference type="Proteomes" id="UP000836841"/>
    </source>
</evidence>
<keyword evidence="8" id="KW-0418">Kinase</keyword>
<feature type="transmembrane region" description="Helical" evidence="16">
    <location>
        <begin position="500"/>
        <end position="522"/>
    </location>
</feature>
<dbReference type="GO" id="GO:0005886">
    <property type="term" value="C:plasma membrane"/>
    <property type="evidence" value="ECO:0007669"/>
    <property type="project" value="TreeGrafter"/>
</dbReference>
<comment type="subcellular location">
    <subcellularLocation>
        <location evidence="1">Membrane</location>
        <topology evidence="1">Single-pass type I membrane protein</topology>
    </subcellularLocation>
</comment>
<dbReference type="AlphaFoldDB" id="A0AAU9RD24"/>
<keyword evidence="10 16" id="KW-1133">Transmembrane helix</keyword>
<dbReference type="Proteomes" id="UP000836841">
    <property type="component" value="Chromosome 1"/>
</dbReference>
<dbReference type="InterPro" id="IPR045274">
    <property type="entry name" value="WAK-like"/>
</dbReference>
<dbReference type="EMBL" id="OU466857">
    <property type="protein sequence ID" value="CAH2036822.1"/>
    <property type="molecule type" value="Genomic_DNA"/>
</dbReference>
<comment type="catalytic activity">
    <reaction evidence="14">
        <text>L-seryl-[protein] + ATP = O-phospho-L-seryl-[protein] + ADP + H(+)</text>
        <dbReference type="Rhea" id="RHEA:17989"/>
        <dbReference type="Rhea" id="RHEA-COMP:9863"/>
        <dbReference type="Rhea" id="RHEA-COMP:11604"/>
        <dbReference type="ChEBI" id="CHEBI:15378"/>
        <dbReference type="ChEBI" id="CHEBI:29999"/>
        <dbReference type="ChEBI" id="CHEBI:30616"/>
        <dbReference type="ChEBI" id="CHEBI:83421"/>
        <dbReference type="ChEBI" id="CHEBI:456216"/>
    </reaction>
</comment>
<dbReference type="Gene3D" id="1.10.510.10">
    <property type="entry name" value="Transferase(Phosphotransferase) domain 1"/>
    <property type="match status" value="2"/>
</dbReference>
<keyword evidence="7" id="KW-0547">Nucleotide-binding</keyword>
<dbReference type="GO" id="GO:0030247">
    <property type="term" value="F:polysaccharide binding"/>
    <property type="evidence" value="ECO:0007669"/>
    <property type="project" value="InterPro"/>
</dbReference>
<keyword evidence="19" id="KW-1185">Reference proteome</keyword>
<dbReference type="InterPro" id="IPR000719">
    <property type="entry name" value="Prot_kinase_dom"/>
</dbReference>
<evidence type="ECO:0000256" key="11">
    <source>
        <dbReference type="ARBA" id="ARBA00023136"/>
    </source>
</evidence>
<name>A0AAU9RD24_THLAR</name>